<accession>A0A8J2SV68</accession>
<keyword evidence="2" id="KW-0732">Signal</keyword>
<evidence type="ECO:0000256" key="2">
    <source>
        <dbReference type="SAM" id="SignalP"/>
    </source>
</evidence>
<evidence type="ECO:0000313" key="3">
    <source>
        <dbReference type="EMBL" id="CAH0377884.1"/>
    </source>
</evidence>
<gene>
    <name evidence="3" type="ORF">PECAL_5P24050</name>
</gene>
<protein>
    <submittedName>
        <fullName evidence="3">Uncharacterized protein</fullName>
    </submittedName>
</protein>
<evidence type="ECO:0000313" key="4">
    <source>
        <dbReference type="Proteomes" id="UP000789595"/>
    </source>
</evidence>
<organism evidence="3 4">
    <name type="scientific">Pelagomonas calceolata</name>
    <dbReference type="NCBI Taxonomy" id="35677"/>
    <lineage>
        <taxon>Eukaryota</taxon>
        <taxon>Sar</taxon>
        <taxon>Stramenopiles</taxon>
        <taxon>Ochrophyta</taxon>
        <taxon>Pelagophyceae</taxon>
        <taxon>Pelagomonadales</taxon>
        <taxon>Pelagomonadaceae</taxon>
        <taxon>Pelagomonas</taxon>
    </lineage>
</organism>
<sequence length="360" mass="38846">MPARVVCAFLLWRAAGAFRPGNPPRPRAATARRAEAAPGPAPPLGGGRGVPLGPPAAASEPGYERWISSQLRTNRIQDATRGLKDKVVDALRRPDAEAELATIGRDLNLLVTSGNTGVTERARSTLLTQQRAWEELLPVRAAFPRYARFVAAKDAGPAARPPGARFAAVAPVAFERETRLLGPFLSAGSAWDVAAEDAATLRLTPRFGGGWFVRCLGVPLPLPRLGAAAPREVVVLYLEGDVLVAVDRRGGGDALLVYAAPRLRGFRSPFGLRAKLAALRVRRRERARRNARVRAAKKPKGAALVGDVAWRDTSSALDVDEARMQRFLDADPRRRENFSVQDMLDGRLSAEDPLGDLISD</sequence>
<dbReference type="Proteomes" id="UP000789595">
    <property type="component" value="Unassembled WGS sequence"/>
</dbReference>
<comment type="caution">
    <text evidence="3">The sequence shown here is derived from an EMBL/GenBank/DDBJ whole genome shotgun (WGS) entry which is preliminary data.</text>
</comment>
<feature type="signal peptide" evidence="2">
    <location>
        <begin position="1"/>
        <end position="17"/>
    </location>
</feature>
<keyword evidence="4" id="KW-1185">Reference proteome</keyword>
<dbReference type="AlphaFoldDB" id="A0A8J2SV68"/>
<dbReference type="EMBL" id="CAKKNE010000005">
    <property type="protein sequence ID" value="CAH0377884.1"/>
    <property type="molecule type" value="Genomic_DNA"/>
</dbReference>
<reference evidence="3" key="1">
    <citation type="submission" date="2021-11" db="EMBL/GenBank/DDBJ databases">
        <authorList>
            <consortium name="Genoscope - CEA"/>
            <person name="William W."/>
        </authorList>
    </citation>
    <scope>NUCLEOTIDE SEQUENCE</scope>
</reference>
<name>A0A8J2SV68_9STRA</name>
<proteinExistence type="predicted"/>
<feature type="chain" id="PRO_5035327431" evidence="2">
    <location>
        <begin position="18"/>
        <end position="360"/>
    </location>
</feature>
<evidence type="ECO:0000256" key="1">
    <source>
        <dbReference type="SAM" id="MobiDB-lite"/>
    </source>
</evidence>
<feature type="region of interest" description="Disordered" evidence="1">
    <location>
        <begin position="20"/>
        <end position="61"/>
    </location>
</feature>